<sequence length="58" mass="6656">MAGADNDWQAEGVKSERQWMTLKFSNEQRALFRMRISHDNTKMMIRNSPAITVQVSAA</sequence>
<dbReference type="RefSeq" id="WP_273744359.1">
    <property type="nucleotide sequence ID" value="NZ_CP117466.1"/>
</dbReference>
<dbReference type="EMBL" id="CP117466">
    <property type="protein sequence ID" value="WDA14006.1"/>
    <property type="molecule type" value="Genomic_DNA"/>
</dbReference>
<accession>A0ABY7UX57</accession>
<reference evidence="1 2" key="1">
    <citation type="submission" date="2023-02" db="EMBL/GenBank/DDBJ databases">
        <title>Whole genome sequenc of Paracoccus marcusii MBLB0836.</title>
        <authorList>
            <person name="Seo M.-J."/>
            <person name="Cho E.-S."/>
            <person name="Hwang C.Y."/>
        </authorList>
    </citation>
    <scope>NUCLEOTIDE SEQUENCE [LARGE SCALE GENOMIC DNA]</scope>
    <source>
        <strain evidence="1 2">MBLB0836</strain>
    </source>
</reference>
<organism evidence="1 2">
    <name type="scientific">Paracoccus marcusii</name>
    <dbReference type="NCBI Taxonomy" id="59779"/>
    <lineage>
        <taxon>Bacteria</taxon>
        <taxon>Pseudomonadati</taxon>
        <taxon>Pseudomonadota</taxon>
        <taxon>Alphaproteobacteria</taxon>
        <taxon>Rhodobacterales</taxon>
        <taxon>Paracoccaceae</taxon>
        <taxon>Paracoccus</taxon>
    </lineage>
</organism>
<dbReference type="Proteomes" id="UP001216899">
    <property type="component" value="Chromosome"/>
</dbReference>
<evidence type="ECO:0000313" key="2">
    <source>
        <dbReference type="Proteomes" id="UP001216899"/>
    </source>
</evidence>
<gene>
    <name evidence="1" type="ORF">PRL19_07065</name>
</gene>
<protein>
    <submittedName>
        <fullName evidence="1">Uncharacterized protein</fullName>
    </submittedName>
</protein>
<name>A0ABY7UX57_9RHOB</name>
<keyword evidence="2" id="KW-1185">Reference proteome</keyword>
<proteinExistence type="predicted"/>
<evidence type="ECO:0000313" key="1">
    <source>
        <dbReference type="EMBL" id="WDA14006.1"/>
    </source>
</evidence>